<feature type="domain" description="tRNA(Ile)-lysidine/2-thiocytidine synthase N-terminal" evidence="2">
    <location>
        <begin position="784"/>
        <end position="949"/>
    </location>
</feature>
<dbReference type="Gene3D" id="3.90.1150.10">
    <property type="entry name" value="Aspartate Aminotransferase, domain 1"/>
    <property type="match status" value="1"/>
</dbReference>
<protein>
    <submittedName>
        <fullName evidence="3">Uncharacterized protein</fullName>
    </submittedName>
</protein>
<dbReference type="EMBL" id="CAKKLH010000040">
    <property type="protein sequence ID" value="CAH0100570.1"/>
    <property type="molecule type" value="Genomic_DNA"/>
</dbReference>
<reference evidence="3" key="1">
    <citation type="submission" date="2021-11" db="EMBL/GenBank/DDBJ databases">
        <authorList>
            <person name="Schell T."/>
        </authorList>
    </citation>
    <scope>NUCLEOTIDE SEQUENCE</scope>
    <source>
        <strain evidence="3">M5</strain>
    </source>
</reference>
<dbReference type="SUPFAM" id="SSF52402">
    <property type="entry name" value="Adenine nucleotide alpha hydrolases-like"/>
    <property type="match status" value="1"/>
</dbReference>
<dbReference type="AlphaFoldDB" id="A0A8J2W0A5"/>
<evidence type="ECO:0000313" key="4">
    <source>
        <dbReference type="Proteomes" id="UP000789390"/>
    </source>
</evidence>
<feature type="domain" description="Aminotransferase class V" evidence="1">
    <location>
        <begin position="94"/>
        <end position="457"/>
    </location>
</feature>
<evidence type="ECO:0000259" key="2">
    <source>
        <dbReference type="Pfam" id="PF01171"/>
    </source>
</evidence>
<sequence>MPMHLKGVLDRKFYDLSEAYKSRGELALDNNITIGSDREDSGVQFSQNLGDKPFQPLAYQPDFDTSSKLAAFIDENVIGKEHEFVSPFGKRKVVYCDYTASGKALHCIENYVMNEVLPTYGNTHTTTSVTSLQTTLFRHEAREIFRNALGASEDDACIFVGSGCTGAVHKLINGLNLTEPPIVFVGANEHHSNLIPWREIAARVVRIKEDSNGLLDIFELEFSLKSAKKENRVMIGCFSAASNITGTLYQDLQITALLHRFGALSFWDYATAAPYVKIAMNPTTVDYPSGVAHKDAIYFSMHKFVGGVQTPGILVVKKSLLQNHIPNGAGGGTVFFVDREDHLYLRDAEMREEGGTPAIVESIRAGIVLKLKENVTSEWIMEREEKLVQLAYSKWGSIPELTLLGSTKAPRLAVFSFMIRDLVSGYYLHHNFVCALLNDMYGIQARGGCACAGPYAQDLLGIDETLSHRYQEILVEDNRLDRTHLRRKEEHSCYEILRPGFARLNLPYFASDSEVDFIINAVIAVAKNGWTMLPYYQMNAETGEWHHHTQLSFKNRKWIGNIDFNLGHMVVRQISKVPDAQDAPTGYDDCLRKGEEIFARALKGTSTMIIPDQRQGFNTEASELRWFLLPSEAKALLSGIALPKIVTPFSPREYASNMQEYDSQHYSTVPARMNKSKLSVEEIKPIEERNGNINQKNETKEDYVDNVDNDSDCDGYESPEESESFLADVYNFHDDEDEETKILAKKSIARNASARLWMSPMKNIMKPTLEALLRYKMISNGDRVLVCVSGGKDSLTLLHTLRQYQKQSKGFGISFEIGAMTVDPGSSSYDPSPLIPYMEQLGIPYFYERQCIITKAMDISDVDSICSFCSRLKRGRIYATARNHGFNVIALGQHLDDLAESFLMSTFHNGRLRTMKAAYVNRDRDLKIIRPFVYVREKELRQFAIDARLPVIPENCPACFEAPKERHRIKQLLAQQELLFPCIYLNIKTSILPLMSIDQPFVEKKLFGKQSYIEKKGKRVSYTGTISPQYSI</sequence>
<name>A0A8J2W0A5_9CRUS</name>
<dbReference type="Gene3D" id="3.40.50.620">
    <property type="entry name" value="HUPs"/>
    <property type="match status" value="1"/>
</dbReference>
<keyword evidence="4" id="KW-1185">Reference proteome</keyword>
<dbReference type="Pfam" id="PF00266">
    <property type="entry name" value="Aminotran_5"/>
    <property type="match status" value="1"/>
</dbReference>
<evidence type="ECO:0000259" key="1">
    <source>
        <dbReference type="Pfam" id="PF00266"/>
    </source>
</evidence>
<organism evidence="3 4">
    <name type="scientific">Daphnia galeata</name>
    <dbReference type="NCBI Taxonomy" id="27404"/>
    <lineage>
        <taxon>Eukaryota</taxon>
        <taxon>Metazoa</taxon>
        <taxon>Ecdysozoa</taxon>
        <taxon>Arthropoda</taxon>
        <taxon>Crustacea</taxon>
        <taxon>Branchiopoda</taxon>
        <taxon>Diplostraca</taxon>
        <taxon>Cladocera</taxon>
        <taxon>Anomopoda</taxon>
        <taxon>Daphniidae</taxon>
        <taxon>Daphnia</taxon>
    </lineage>
</organism>
<accession>A0A8J2W0A5</accession>
<dbReference type="PANTHER" id="PTHR43686:SF1">
    <property type="entry name" value="AMINOTRAN_5 DOMAIN-CONTAINING PROTEIN"/>
    <property type="match status" value="1"/>
</dbReference>
<dbReference type="InterPro" id="IPR011063">
    <property type="entry name" value="TilS/TtcA_N"/>
</dbReference>
<comment type="caution">
    <text evidence="3">The sequence shown here is derived from an EMBL/GenBank/DDBJ whole genome shotgun (WGS) entry which is preliminary data.</text>
</comment>
<dbReference type="PANTHER" id="PTHR43686">
    <property type="entry name" value="SULFURTRANSFERASE-RELATED"/>
    <property type="match status" value="1"/>
</dbReference>
<dbReference type="Gene3D" id="3.40.640.10">
    <property type="entry name" value="Type I PLP-dependent aspartate aminotransferase-like (Major domain)"/>
    <property type="match status" value="1"/>
</dbReference>
<proteinExistence type="predicted"/>
<evidence type="ECO:0000313" key="3">
    <source>
        <dbReference type="EMBL" id="CAH0100570.1"/>
    </source>
</evidence>
<gene>
    <name evidence="3" type="ORF">DGAL_LOCUS2855</name>
</gene>
<dbReference type="Pfam" id="PF01171">
    <property type="entry name" value="ATP_bind_3"/>
    <property type="match status" value="1"/>
</dbReference>
<dbReference type="InterPro" id="IPR015424">
    <property type="entry name" value="PyrdxlP-dep_Trfase"/>
</dbReference>
<dbReference type="Proteomes" id="UP000789390">
    <property type="component" value="Unassembled WGS sequence"/>
</dbReference>
<dbReference type="CDD" id="cd24138">
    <property type="entry name" value="TtcA-like"/>
    <property type="match status" value="1"/>
</dbReference>
<dbReference type="InterPro" id="IPR015422">
    <property type="entry name" value="PyrdxlP-dep_Trfase_small"/>
</dbReference>
<dbReference type="InterPro" id="IPR000192">
    <property type="entry name" value="Aminotrans_V_dom"/>
</dbReference>
<dbReference type="OrthoDB" id="420046at2759"/>
<dbReference type="InterPro" id="IPR015421">
    <property type="entry name" value="PyrdxlP-dep_Trfase_major"/>
</dbReference>
<dbReference type="SUPFAM" id="SSF53383">
    <property type="entry name" value="PLP-dependent transferases"/>
    <property type="match status" value="1"/>
</dbReference>
<dbReference type="InterPro" id="IPR014729">
    <property type="entry name" value="Rossmann-like_a/b/a_fold"/>
</dbReference>